<dbReference type="InterPro" id="IPR015943">
    <property type="entry name" value="WD40/YVTN_repeat-like_dom_sf"/>
</dbReference>
<feature type="repeat" description="WD" evidence="5">
    <location>
        <begin position="616"/>
        <end position="649"/>
    </location>
</feature>
<evidence type="ECO:0000256" key="1">
    <source>
        <dbReference type="ARBA" id="ARBA00006445"/>
    </source>
</evidence>
<dbReference type="InterPro" id="IPR056150">
    <property type="entry name" value="WD40_CDC20-Fz"/>
</dbReference>
<reference evidence="9" key="1">
    <citation type="submission" date="2019-05" db="EMBL/GenBank/DDBJ databases">
        <title>Annotation for the trematode Fasciolopsis buski.</title>
        <authorList>
            <person name="Choi Y.-J."/>
        </authorList>
    </citation>
    <scope>NUCLEOTIDE SEQUENCE</scope>
    <source>
        <strain evidence="9">HT</strain>
        <tissue evidence="9">Whole worm</tissue>
    </source>
</reference>
<dbReference type="InterPro" id="IPR033010">
    <property type="entry name" value="Cdc20/Fizzy"/>
</dbReference>
<comment type="caution">
    <text evidence="9">The sequence shown here is derived from an EMBL/GenBank/DDBJ whole genome shotgun (WGS) entry which is preliminary data.</text>
</comment>
<gene>
    <name evidence="9" type="ORF">FBUS_06186</name>
</gene>
<dbReference type="InterPro" id="IPR036322">
    <property type="entry name" value="WD40_repeat_dom_sf"/>
</dbReference>
<dbReference type="GO" id="GO:0031145">
    <property type="term" value="P:anaphase-promoting complex-dependent catabolic process"/>
    <property type="evidence" value="ECO:0007669"/>
    <property type="project" value="TreeGrafter"/>
</dbReference>
<protein>
    <submittedName>
        <fullName evidence="9">Fizzy protein</fullName>
    </submittedName>
</protein>
<evidence type="ECO:0000256" key="2">
    <source>
        <dbReference type="ARBA" id="ARBA00022574"/>
    </source>
</evidence>
<sequence length="670" mass="72714">MEQGYERRLLGSPYKSPVKPASPMKTPTKENYVDRYIPVRTNARWKSSSFEPGSSHTRRLFQSNQVAQPDGLFSDLDSHAQPSQNASGGFDRNWTRGAPTYVSPSAARIPRDPPANEPQTIDLLSALVANELTESSSGSAFGSSKPEGSNGVLSLRENSNVFSFKMRKDSPCKLKTSPYSMSPVSDKSQRLLKFPQKQTRRISRVPYKVLDAPELQDDFYLNLVDWSSQNVLAVGLGTCVYLWNAFTSQVTRLCDVAGESDVISSVAWSKKGSHLAIGTYRGHVQIWDVTKSSCISSLTGHLARVGALAWNADLLASGSRDRYILLRDTRASSTTGGGPSETVHNPSLSAGVSVATTSMAQATTSPDRIDEQVEIEDEEHTVGDHRAAELMDTSSDDLLSPGPGPNPAATETNRLNPSEIRAPHRTESTLAGGGGGGDLDSVLPWSLPSSLIRTSSVGTSTTASTQLNETISDRNIRGAVRVLKDHRQEVCGLKWSPDSQYLASGGNDNRLLVWSQHAPADGGPVLTYEEHVAAVKAIAWSPHQHGLLASGGGTADRCIRFWNTLTGQALRSVDTGSQVCNIAWSIHSNELVSTHGYSQNQILVWRYPSLTQLVKLTGHSYRVLYLAISPDGENIVTGAGDETLRFWNIFTRAKTPKLPPSSLNLFNGIR</sequence>
<evidence type="ECO:0000313" key="9">
    <source>
        <dbReference type="EMBL" id="KAA0196883.1"/>
    </source>
</evidence>
<keyword evidence="4" id="KW-0131">Cell cycle</keyword>
<comment type="similarity">
    <text evidence="1">Belongs to the WD repeat CDC20/Fizzy family.</text>
</comment>
<dbReference type="OrthoDB" id="10263272at2759"/>
<keyword evidence="10" id="KW-1185">Reference proteome</keyword>
<dbReference type="PROSITE" id="PS00678">
    <property type="entry name" value="WD_REPEATS_1"/>
    <property type="match status" value="1"/>
</dbReference>
<evidence type="ECO:0000256" key="3">
    <source>
        <dbReference type="ARBA" id="ARBA00022737"/>
    </source>
</evidence>
<feature type="domain" description="CDC20/Fizzy WD40" evidence="8">
    <location>
        <begin position="457"/>
        <end position="647"/>
    </location>
</feature>
<keyword evidence="2 5" id="KW-0853">WD repeat</keyword>
<evidence type="ECO:0000259" key="8">
    <source>
        <dbReference type="Pfam" id="PF24807"/>
    </source>
</evidence>
<dbReference type="GO" id="GO:1905786">
    <property type="term" value="P:positive regulation of anaphase-promoting complex-dependent catabolic process"/>
    <property type="evidence" value="ECO:0007669"/>
    <property type="project" value="TreeGrafter"/>
</dbReference>
<organism evidence="9 10">
    <name type="scientific">Fasciolopsis buskii</name>
    <dbReference type="NCBI Taxonomy" id="27845"/>
    <lineage>
        <taxon>Eukaryota</taxon>
        <taxon>Metazoa</taxon>
        <taxon>Spiralia</taxon>
        <taxon>Lophotrochozoa</taxon>
        <taxon>Platyhelminthes</taxon>
        <taxon>Trematoda</taxon>
        <taxon>Digenea</taxon>
        <taxon>Plagiorchiida</taxon>
        <taxon>Echinostomata</taxon>
        <taxon>Echinostomatoidea</taxon>
        <taxon>Fasciolidae</taxon>
        <taxon>Fasciolopsis</taxon>
    </lineage>
</organism>
<feature type="repeat" description="WD" evidence="5">
    <location>
        <begin position="256"/>
        <end position="297"/>
    </location>
</feature>
<dbReference type="GO" id="GO:0010997">
    <property type="term" value="F:anaphase-promoting complex binding"/>
    <property type="evidence" value="ECO:0007669"/>
    <property type="project" value="InterPro"/>
</dbReference>
<dbReference type="PANTHER" id="PTHR19918">
    <property type="entry name" value="CELL DIVISION CYCLE 20 CDC20 FIZZY -RELATED"/>
    <property type="match status" value="1"/>
</dbReference>
<evidence type="ECO:0000313" key="10">
    <source>
        <dbReference type="Proteomes" id="UP000728185"/>
    </source>
</evidence>
<dbReference type="PROSITE" id="PS50294">
    <property type="entry name" value="WD_REPEATS_REGION"/>
    <property type="match status" value="3"/>
</dbReference>
<name>A0A8E0RYB8_9TREM</name>
<keyword evidence="3" id="KW-0677">Repeat</keyword>
<dbReference type="InterPro" id="IPR019775">
    <property type="entry name" value="WD40_repeat_CS"/>
</dbReference>
<dbReference type="InterPro" id="IPR024977">
    <property type="entry name" value="Apc4-like_WD40_dom"/>
</dbReference>
<dbReference type="Proteomes" id="UP000728185">
    <property type="component" value="Unassembled WGS sequence"/>
</dbReference>
<dbReference type="Pfam" id="PF12894">
    <property type="entry name" value="ANAPC4_WD40"/>
    <property type="match status" value="1"/>
</dbReference>
<dbReference type="InterPro" id="IPR001680">
    <property type="entry name" value="WD40_rpt"/>
</dbReference>
<feature type="repeat" description="WD" evidence="5">
    <location>
        <begin position="483"/>
        <end position="515"/>
    </location>
</feature>
<feature type="domain" description="Anaphase-promoting complex subunit 4-like WD40" evidence="7">
    <location>
        <begin position="257"/>
        <end position="311"/>
    </location>
</feature>
<evidence type="ECO:0000256" key="6">
    <source>
        <dbReference type="SAM" id="MobiDB-lite"/>
    </source>
</evidence>
<feature type="region of interest" description="Disordered" evidence="6">
    <location>
        <begin position="1"/>
        <end position="35"/>
    </location>
</feature>
<dbReference type="PANTHER" id="PTHR19918:SF1">
    <property type="entry name" value="FIZZY-RELATED PROTEIN HOMOLOG"/>
    <property type="match status" value="1"/>
</dbReference>
<evidence type="ECO:0000259" key="7">
    <source>
        <dbReference type="Pfam" id="PF12894"/>
    </source>
</evidence>
<feature type="compositionally biased region" description="Basic and acidic residues" evidence="6">
    <location>
        <begin position="380"/>
        <end position="389"/>
    </location>
</feature>
<feature type="region of interest" description="Disordered" evidence="6">
    <location>
        <begin position="359"/>
        <end position="438"/>
    </location>
</feature>
<dbReference type="SMART" id="SM00320">
    <property type="entry name" value="WD40"/>
    <property type="match status" value="7"/>
</dbReference>
<feature type="region of interest" description="Disordered" evidence="6">
    <location>
        <begin position="69"/>
        <end position="118"/>
    </location>
</feature>
<evidence type="ECO:0000256" key="5">
    <source>
        <dbReference type="PROSITE-ProRule" id="PRU00221"/>
    </source>
</evidence>
<dbReference type="EMBL" id="LUCM01002745">
    <property type="protein sequence ID" value="KAA0196883.1"/>
    <property type="molecule type" value="Genomic_DNA"/>
</dbReference>
<dbReference type="SUPFAM" id="SSF50978">
    <property type="entry name" value="WD40 repeat-like"/>
    <property type="match status" value="1"/>
</dbReference>
<dbReference type="AlphaFoldDB" id="A0A8E0RYB8"/>
<dbReference type="Pfam" id="PF24807">
    <property type="entry name" value="WD40_CDC20-Fz"/>
    <property type="match status" value="1"/>
</dbReference>
<evidence type="ECO:0000256" key="4">
    <source>
        <dbReference type="ARBA" id="ARBA00023306"/>
    </source>
</evidence>
<dbReference type="Gene3D" id="2.130.10.10">
    <property type="entry name" value="YVTN repeat-like/Quinoprotein amine dehydrogenase"/>
    <property type="match status" value="2"/>
</dbReference>
<proteinExistence type="inferred from homology"/>
<dbReference type="GO" id="GO:0005680">
    <property type="term" value="C:anaphase-promoting complex"/>
    <property type="evidence" value="ECO:0007669"/>
    <property type="project" value="TreeGrafter"/>
</dbReference>
<dbReference type="GO" id="GO:1990757">
    <property type="term" value="F:ubiquitin ligase activator activity"/>
    <property type="evidence" value="ECO:0007669"/>
    <property type="project" value="TreeGrafter"/>
</dbReference>
<dbReference type="PROSITE" id="PS50082">
    <property type="entry name" value="WD_REPEATS_2"/>
    <property type="match status" value="3"/>
</dbReference>
<accession>A0A8E0RYB8</accession>